<keyword evidence="2" id="KW-0808">Transferase</keyword>
<sequence length="319" mass="34593">MGGIVDFDVCFPSATADIRDMHQVSGVPVADLAAITHTESFPVLADGETASGLALRAASRLLDRLGTDRSAVREVIYAGCGEWDVPFWSPAAKVADELGIRNAHCYELTNFCNAGLTAIRLAAESAGSRHGAYTLVLLGDRLSRMVDYGDPDSKALFNFGDAGAAVLLADDDPSFRVLHSAMRTDPRWSDYYQGEWREGRVVIRRGAHRRGLATAYVENFTRLVDETLTATGRTVGDVAWFLVNQGDKGMHERLLTTLGIPAERSVFNYGRLGHMGGADTLIALDDLMEEKKLREGDLVLLATSAMGFSWGVTALEYSG</sequence>
<evidence type="ECO:0000256" key="2">
    <source>
        <dbReference type="ARBA" id="ARBA00022679"/>
    </source>
</evidence>
<accession>A0ABU2RBU9</accession>
<dbReference type="CDD" id="cd00827">
    <property type="entry name" value="init_cond_enzymes"/>
    <property type="match status" value="1"/>
</dbReference>
<protein>
    <submittedName>
        <fullName evidence="6">3-oxoacyl-[acyl-carrier-protein] synthase III C-terminal domain-containing protein</fullName>
    </submittedName>
</protein>
<feature type="domain" description="Beta-ketoacyl-[acyl-carrier-protein] synthase III N-terminal" evidence="5">
    <location>
        <begin position="107"/>
        <end position="186"/>
    </location>
</feature>
<reference evidence="7" key="1">
    <citation type="submission" date="2023-07" db="EMBL/GenBank/DDBJ databases">
        <title>30 novel species of actinomycetes from the DSMZ collection.</title>
        <authorList>
            <person name="Nouioui I."/>
        </authorList>
    </citation>
    <scope>NUCLEOTIDE SEQUENCE [LARGE SCALE GENOMIC DNA]</scope>
    <source>
        <strain evidence="7">DSM 41770</strain>
    </source>
</reference>
<gene>
    <name evidence="6" type="ORF">RM649_01535</name>
</gene>
<dbReference type="InterPro" id="IPR013747">
    <property type="entry name" value="ACP_syn_III_C"/>
</dbReference>
<dbReference type="PANTHER" id="PTHR34069:SF2">
    <property type="entry name" value="BETA-KETOACYL-[ACYL-CARRIER-PROTEIN] SYNTHASE III"/>
    <property type="match status" value="1"/>
</dbReference>
<keyword evidence="7" id="KW-1185">Reference proteome</keyword>
<dbReference type="RefSeq" id="WP_311654480.1">
    <property type="nucleotide sequence ID" value="NZ_JAVREX010000001.1"/>
</dbReference>
<dbReference type="PANTHER" id="PTHR34069">
    <property type="entry name" value="3-OXOACYL-[ACYL-CARRIER-PROTEIN] SYNTHASE 3"/>
    <property type="match status" value="1"/>
</dbReference>
<dbReference type="InterPro" id="IPR016039">
    <property type="entry name" value="Thiolase-like"/>
</dbReference>
<organism evidence="6 7">
    <name type="scientific">Streptomyces salyersiae</name>
    <dbReference type="NCBI Taxonomy" id="3075530"/>
    <lineage>
        <taxon>Bacteria</taxon>
        <taxon>Bacillati</taxon>
        <taxon>Actinomycetota</taxon>
        <taxon>Actinomycetes</taxon>
        <taxon>Kitasatosporales</taxon>
        <taxon>Streptomycetaceae</taxon>
        <taxon>Streptomyces</taxon>
    </lineage>
</organism>
<comment type="caution">
    <text evidence="6">The sequence shown here is derived from an EMBL/GenBank/DDBJ whole genome shotgun (WGS) entry which is preliminary data.</text>
</comment>
<dbReference type="SUPFAM" id="SSF53901">
    <property type="entry name" value="Thiolase-like"/>
    <property type="match status" value="1"/>
</dbReference>
<dbReference type="Pfam" id="PF08545">
    <property type="entry name" value="ACP_syn_III"/>
    <property type="match status" value="1"/>
</dbReference>
<dbReference type="Pfam" id="PF08541">
    <property type="entry name" value="ACP_syn_III_C"/>
    <property type="match status" value="1"/>
</dbReference>
<evidence type="ECO:0000313" key="6">
    <source>
        <dbReference type="EMBL" id="MDT0426335.1"/>
    </source>
</evidence>
<evidence type="ECO:0000313" key="7">
    <source>
        <dbReference type="Proteomes" id="UP001183777"/>
    </source>
</evidence>
<keyword evidence="3" id="KW-0012">Acyltransferase</keyword>
<evidence type="ECO:0000256" key="1">
    <source>
        <dbReference type="ARBA" id="ARBA00022490"/>
    </source>
</evidence>
<dbReference type="Proteomes" id="UP001183777">
    <property type="component" value="Unassembled WGS sequence"/>
</dbReference>
<feature type="domain" description="Beta-ketoacyl-[acyl-carrier-protein] synthase III C-terminal" evidence="4">
    <location>
        <begin position="228"/>
        <end position="317"/>
    </location>
</feature>
<evidence type="ECO:0000256" key="3">
    <source>
        <dbReference type="ARBA" id="ARBA00023315"/>
    </source>
</evidence>
<evidence type="ECO:0000259" key="5">
    <source>
        <dbReference type="Pfam" id="PF08545"/>
    </source>
</evidence>
<evidence type="ECO:0000259" key="4">
    <source>
        <dbReference type="Pfam" id="PF08541"/>
    </source>
</evidence>
<proteinExistence type="predicted"/>
<name>A0ABU2RBU9_9ACTN</name>
<dbReference type="EMBL" id="JAVREX010000001">
    <property type="protein sequence ID" value="MDT0426335.1"/>
    <property type="molecule type" value="Genomic_DNA"/>
</dbReference>
<keyword evidence="1" id="KW-0963">Cytoplasm</keyword>
<dbReference type="Gene3D" id="3.40.47.10">
    <property type="match status" value="2"/>
</dbReference>
<dbReference type="InterPro" id="IPR013751">
    <property type="entry name" value="ACP_syn_III_N"/>
</dbReference>